<accession>A0A392RUU0</accession>
<evidence type="ECO:0000313" key="1">
    <source>
        <dbReference type="EMBL" id="MCI39365.1"/>
    </source>
</evidence>
<comment type="caution">
    <text evidence="1">The sequence shown here is derived from an EMBL/GenBank/DDBJ whole genome shotgun (WGS) entry which is preliminary data.</text>
</comment>
<dbReference type="EMBL" id="LXQA010266669">
    <property type="protein sequence ID" value="MCI39365.1"/>
    <property type="molecule type" value="Genomic_DNA"/>
</dbReference>
<keyword evidence="2" id="KW-1185">Reference proteome</keyword>
<reference evidence="1 2" key="1">
    <citation type="journal article" date="2018" name="Front. Plant Sci.">
        <title>Red Clover (Trifolium pratense) and Zigzag Clover (T. medium) - A Picture of Genomic Similarities and Differences.</title>
        <authorList>
            <person name="Dluhosova J."/>
            <person name="Istvanek J."/>
            <person name="Nedelnik J."/>
            <person name="Repkova J."/>
        </authorList>
    </citation>
    <scope>NUCLEOTIDE SEQUENCE [LARGE SCALE GENOMIC DNA]</scope>
    <source>
        <strain evidence="2">cv. 10/8</strain>
        <tissue evidence="1">Leaf</tissue>
    </source>
</reference>
<organism evidence="1 2">
    <name type="scientific">Trifolium medium</name>
    <dbReference type="NCBI Taxonomy" id="97028"/>
    <lineage>
        <taxon>Eukaryota</taxon>
        <taxon>Viridiplantae</taxon>
        <taxon>Streptophyta</taxon>
        <taxon>Embryophyta</taxon>
        <taxon>Tracheophyta</taxon>
        <taxon>Spermatophyta</taxon>
        <taxon>Magnoliopsida</taxon>
        <taxon>eudicotyledons</taxon>
        <taxon>Gunneridae</taxon>
        <taxon>Pentapetalae</taxon>
        <taxon>rosids</taxon>
        <taxon>fabids</taxon>
        <taxon>Fabales</taxon>
        <taxon>Fabaceae</taxon>
        <taxon>Papilionoideae</taxon>
        <taxon>50 kb inversion clade</taxon>
        <taxon>NPAAA clade</taxon>
        <taxon>Hologalegina</taxon>
        <taxon>IRL clade</taxon>
        <taxon>Trifolieae</taxon>
        <taxon>Trifolium</taxon>
    </lineage>
</organism>
<sequence>MEGEAVKQPSSCDELSRDSRRRALARYAEQEVGPARGSVQNNI</sequence>
<proteinExistence type="predicted"/>
<dbReference type="AlphaFoldDB" id="A0A392RUU0"/>
<dbReference type="Proteomes" id="UP000265520">
    <property type="component" value="Unassembled WGS sequence"/>
</dbReference>
<name>A0A392RUU0_9FABA</name>
<protein>
    <submittedName>
        <fullName evidence="1">Uncharacterized protein</fullName>
    </submittedName>
</protein>
<evidence type="ECO:0000313" key="2">
    <source>
        <dbReference type="Proteomes" id="UP000265520"/>
    </source>
</evidence>